<dbReference type="AlphaFoldDB" id="A0A8S1F1B9"/>
<gene>
    <name evidence="2" type="ORF">CBOVIS_LOCUS9640</name>
</gene>
<feature type="region of interest" description="Disordered" evidence="1">
    <location>
        <begin position="1"/>
        <end position="23"/>
    </location>
</feature>
<dbReference type="Proteomes" id="UP000494206">
    <property type="component" value="Unassembled WGS sequence"/>
</dbReference>
<evidence type="ECO:0000313" key="2">
    <source>
        <dbReference type="EMBL" id="CAB3407766.1"/>
    </source>
</evidence>
<dbReference type="EMBL" id="CADEPM010000006">
    <property type="protein sequence ID" value="CAB3407766.1"/>
    <property type="molecule type" value="Genomic_DNA"/>
</dbReference>
<name>A0A8S1F1B9_9PELO</name>
<dbReference type="OrthoDB" id="5865419at2759"/>
<evidence type="ECO:0000256" key="1">
    <source>
        <dbReference type="SAM" id="MobiDB-lite"/>
    </source>
</evidence>
<organism evidence="2 3">
    <name type="scientific">Caenorhabditis bovis</name>
    <dbReference type="NCBI Taxonomy" id="2654633"/>
    <lineage>
        <taxon>Eukaryota</taxon>
        <taxon>Metazoa</taxon>
        <taxon>Ecdysozoa</taxon>
        <taxon>Nematoda</taxon>
        <taxon>Chromadorea</taxon>
        <taxon>Rhabditida</taxon>
        <taxon>Rhabditina</taxon>
        <taxon>Rhabditomorpha</taxon>
        <taxon>Rhabditoidea</taxon>
        <taxon>Rhabditidae</taxon>
        <taxon>Peloderinae</taxon>
        <taxon>Caenorhabditis</taxon>
    </lineage>
</organism>
<keyword evidence="3" id="KW-1185">Reference proteome</keyword>
<sequence>MSDLPAPSTENNEQQEPSPIDRRLAEGRSFNDGNWSSYDLKHLFDGIVKYGTQPRAIRYLAKNVLQGHTEDELKVKIFEIRDLANENKDDCREYYKGIWQEKGFLEINAEPVTGPFKDLTWGKAIAMINKNNHKSLTRFRNPVRDTIESDLLLCAEAAETQQNVKITDLKTARASVDARQDINWENIYKFVEACISLQSRLPPLNELEAAIVIQVMDAIEDEASQISKEDRSTLCGMFSDIQNLDLRAFEPDTPCNTDSAVQAHLDPLRTRLFGVPLVAADHTTHKMTVDNGQNGLLNEQGDPQ</sequence>
<protein>
    <submittedName>
        <fullName evidence="2">Uncharacterized protein</fullName>
    </submittedName>
</protein>
<accession>A0A8S1F1B9</accession>
<feature type="compositionally biased region" description="Polar residues" evidence="1">
    <location>
        <begin position="8"/>
        <end position="17"/>
    </location>
</feature>
<evidence type="ECO:0000313" key="3">
    <source>
        <dbReference type="Proteomes" id="UP000494206"/>
    </source>
</evidence>
<comment type="caution">
    <text evidence="2">The sequence shown here is derived from an EMBL/GenBank/DDBJ whole genome shotgun (WGS) entry which is preliminary data.</text>
</comment>
<proteinExistence type="predicted"/>
<reference evidence="2 3" key="1">
    <citation type="submission" date="2020-04" db="EMBL/GenBank/DDBJ databases">
        <authorList>
            <person name="Laetsch R D."/>
            <person name="Stevens L."/>
            <person name="Kumar S."/>
            <person name="Blaxter L. M."/>
        </authorList>
    </citation>
    <scope>NUCLEOTIDE SEQUENCE [LARGE SCALE GENOMIC DNA]</scope>
</reference>